<comment type="caution">
    <text evidence="1">The sequence shown here is derived from an EMBL/GenBank/DDBJ whole genome shotgun (WGS) entry which is preliminary data.</text>
</comment>
<protein>
    <submittedName>
        <fullName evidence="1">Uncharacterized protein</fullName>
    </submittedName>
</protein>
<gene>
    <name evidence="1" type="ORF">CCH79_00013300</name>
</gene>
<keyword evidence="2" id="KW-1185">Reference proteome</keyword>
<sequence length="159" mass="18179">MVYGFMRGQMVPLKQEVIDIMTRPTMEAPLRAESHKHASSLERQGATWRRFGPERERTVQPLLKQSAGVLSQLHCCRSLRHSDLVLRVRCENGKLLEKLNADLGAELFPLRAQCLPSMRRQRAQSGGSPVSLTRGTFLARHPRGTQQLLPKHSWVKRYK</sequence>
<accession>A0A315VDN7</accession>
<evidence type="ECO:0000313" key="2">
    <source>
        <dbReference type="Proteomes" id="UP000250572"/>
    </source>
</evidence>
<name>A0A315VDN7_GAMAF</name>
<proteinExistence type="predicted"/>
<dbReference type="AlphaFoldDB" id="A0A315VDN7"/>
<dbReference type="EMBL" id="NHOQ01002408">
    <property type="protein sequence ID" value="PWA17109.1"/>
    <property type="molecule type" value="Genomic_DNA"/>
</dbReference>
<reference evidence="1 2" key="1">
    <citation type="journal article" date="2018" name="G3 (Bethesda)">
        <title>A High-Quality Reference Genome for the Invasive Mosquitofish Gambusia affinis Using a Chicago Library.</title>
        <authorList>
            <person name="Hoffberg S.L."/>
            <person name="Troendle N.J."/>
            <person name="Glenn T.C."/>
            <person name="Mahmud O."/>
            <person name="Louha S."/>
            <person name="Chalopin D."/>
            <person name="Bennetzen J.L."/>
            <person name="Mauricio R."/>
        </authorList>
    </citation>
    <scope>NUCLEOTIDE SEQUENCE [LARGE SCALE GENOMIC DNA]</scope>
    <source>
        <strain evidence="1">NE01/NJP1002.9</strain>
        <tissue evidence="1">Muscle</tissue>
    </source>
</reference>
<dbReference type="Proteomes" id="UP000250572">
    <property type="component" value="Unassembled WGS sequence"/>
</dbReference>
<organism evidence="1 2">
    <name type="scientific">Gambusia affinis</name>
    <name type="common">Western mosquitofish</name>
    <name type="synonym">Heterandria affinis</name>
    <dbReference type="NCBI Taxonomy" id="33528"/>
    <lineage>
        <taxon>Eukaryota</taxon>
        <taxon>Metazoa</taxon>
        <taxon>Chordata</taxon>
        <taxon>Craniata</taxon>
        <taxon>Vertebrata</taxon>
        <taxon>Euteleostomi</taxon>
        <taxon>Actinopterygii</taxon>
        <taxon>Neopterygii</taxon>
        <taxon>Teleostei</taxon>
        <taxon>Neoteleostei</taxon>
        <taxon>Acanthomorphata</taxon>
        <taxon>Ovalentaria</taxon>
        <taxon>Atherinomorphae</taxon>
        <taxon>Cyprinodontiformes</taxon>
        <taxon>Poeciliidae</taxon>
        <taxon>Poeciliinae</taxon>
        <taxon>Gambusia</taxon>
    </lineage>
</organism>
<evidence type="ECO:0000313" key="1">
    <source>
        <dbReference type="EMBL" id="PWA17109.1"/>
    </source>
</evidence>